<dbReference type="Pfam" id="PF07497">
    <property type="entry name" value="Rho_RNA_bind"/>
    <property type="match status" value="1"/>
</dbReference>
<dbReference type="PROSITE" id="PS51856">
    <property type="entry name" value="RHO_RNA_BD"/>
    <property type="match status" value="1"/>
</dbReference>
<dbReference type="Proteomes" id="UP000585272">
    <property type="component" value="Unassembled WGS sequence"/>
</dbReference>
<dbReference type="SUPFAM" id="SSF68912">
    <property type="entry name" value="Rho N-terminal domain-like"/>
    <property type="match status" value="1"/>
</dbReference>
<keyword evidence="5" id="KW-1185">Reference proteome</keyword>
<dbReference type="Gene3D" id="3.40.50.300">
    <property type="entry name" value="P-loop containing nucleotide triphosphate hydrolases"/>
    <property type="match status" value="2"/>
</dbReference>
<evidence type="ECO:0000313" key="4">
    <source>
        <dbReference type="EMBL" id="MBB4664732.1"/>
    </source>
</evidence>
<feature type="region of interest" description="Disordered" evidence="2">
    <location>
        <begin position="40"/>
        <end position="111"/>
    </location>
</feature>
<dbReference type="PANTHER" id="PTHR46425:SF1">
    <property type="entry name" value="TRANSCRIPTION TERMINATION FACTOR RHO"/>
    <property type="match status" value="1"/>
</dbReference>
<evidence type="ECO:0000256" key="2">
    <source>
        <dbReference type="SAM" id="MobiDB-lite"/>
    </source>
</evidence>
<dbReference type="Pfam" id="PF07498">
    <property type="entry name" value="Rho_N"/>
    <property type="match status" value="1"/>
</dbReference>
<dbReference type="PANTHER" id="PTHR46425">
    <property type="entry name" value="TRANSCRIPTION TERMINATION FACTOR RHO"/>
    <property type="match status" value="1"/>
</dbReference>
<dbReference type="SMART" id="SM00959">
    <property type="entry name" value="Rho_N"/>
    <property type="match status" value="1"/>
</dbReference>
<comment type="similarity">
    <text evidence="1">Belongs to the Rho family.</text>
</comment>
<dbReference type="InterPro" id="IPR003593">
    <property type="entry name" value="AAA+_ATPase"/>
</dbReference>
<dbReference type="InterPro" id="IPR012340">
    <property type="entry name" value="NA-bd_OB-fold"/>
</dbReference>
<dbReference type="InterPro" id="IPR036269">
    <property type="entry name" value="Rho_N_sf"/>
</dbReference>
<dbReference type="InterPro" id="IPR027417">
    <property type="entry name" value="P-loop_NTPase"/>
</dbReference>
<dbReference type="EMBL" id="JACHNU010000008">
    <property type="protein sequence ID" value="MBB4664732.1"/>
    <property type="molecule type" value="Genomic_DNA"/>
</dbReference>
<dbReference type="GO" id="GO:0008186">
    <property type="term" value="F:ATP-dependent activity, acting on RNA"/>
    <property type="evidence" value="ECO:0007669"/>
    <property type="project" value="InterPro"/>
</dbReference>
<protein>
    <submittedName>
        <fullName evidence="4">Transcription termination factor Rho</fullName>
    </submittedName>
</protein>
<feature type="domain" description="Rho RNA-BD" evidence="3">
    <location>
        <begin position="110"/>
        <end position="183"/>
    </location>
</feature>
<dbReference type="Gene3D" id="1.10.720.10">
    <property type="match status" value="1"/>
</dbReference>
<dbReference type="SUPFAM" id="SSF50249">
    <property type="entry name" value="Nucleic acid-binding proteins"/>
    <property type="match status" value="1"/>
</dbReference>
<sequence>MLERSALADSPLADLHAIAGELGIDGFRRLRKEDLIDAIVERQGGGSDAAAGGNGGDGERPKRRRGGRNRNRDRDRDRDESQGEERPERREREPRGGREENGKDKGPKEGEVVTGVVELLGNGSGFVRLNGPDASDGDVYVSAAQVRRCELVDGDKVSGPVRAPRRSERYPSLVRVDTINGKPADEAGSDGAKFDDLDAVFPNERFALGAEDDATVKAIEWLTPFGRGSRVSIVGGPRAGKTEALRRIAGHLAQIDGVETTVVLTGARPEEIGEWKSGPVEVAAALSLAASADAQSQALDRAIDNAKRIAARGGDAVVLVDSLDGVHPAAARKALAAARNLAERGSLTVIATAEEQLGGETTVVTLDAELAASGRFPALDLLASGTLRPELLIGESGAKAIAAVRAEVR</sequence>
<dbReference type="SUPFAM" id="SSF52540">
    <property type="entry name" value="P-loop containing nucleoside triphosphate hydrolases"/>
    <property type="match status" value="1"/>
</dbReference>
<dbReference type="GO" id="GO:0006353">
    <property type="term" value="P:DNA-templated transcription termination"/>
    <property type="evidence" value="ECO:0007669"/>
    <property type="project" value="InterPro"/>
</dbReference>
<dbReference type="AlphaFoldDB" id="A0A840IIC1"/>
<dbReference type="RefSeq" id="WP_343075663.1">
    <property type="nucleotide sequence ID" value="NZ_JACHNU010000008.1"/>
</dbReference>
<dbReference type="SMART" id="SM00357">
    <property type="entry name" value="CSP"/>
    <property type="match status" value="1"/>
</dbReference>
<dbReference type="InterPro" id="IPR004665">
    <property type="entry name" value="Term_rho"/>
</dbReference>
<feature type="compositionally biased region" description="Basic and acidic residues" evidence="2">
    <location>
        <begin position="70"/>
        <end position="111"/>
    </location>
</feature>
<proteinExistence type="inferred from homology"/>
<dbReference type="SMART" id="SM00382">
    <property type="entry name" value="AAA"/>
    <property type="match status" value="1"/>
</dbReference>
<evidence type="ECO:0000259" key="3">
    <source>
        <dbReference type="PROSITE" id="PS51856"/>
    </source>
</evidence>
<dbReference type="GO" id="GO:0003723">
    <property type="term" value="F:RNA binding"/>
    <property type="evidence" value="ECO:0007669"/>
    <property type="project" value="UniProtKB-UniRule"/>
</dbReference>
<evidence type="ECO:0000256" key="1">
    <source>
        <dbReference type="PROSITE-ProRule" id="PRU01203"/>
    </source>
</evidence>
<name>A0A840IIC1_9ACTN</name>
<dbReference type="Gene3D" id="2.40.50.140">
    <property type="entry name" value="Nucleic acid-binding proteins"/>
    <property type="match status" value="1"/>
</dbReference>
<accession>A0A840IIC1</accession>
<dbReference type="GO" id="GO:0005524">
    <property type="term" value="F:ATP binding"/>
    <property type="evidence" value="ECO:0007669"/>
    <property type="project" value="InterPro"/>
</dbReference>
<reference evidence="4 5" key="1">
    <citation type="submission" date="2020-08" db="EMBL/GenBank/DDBJ databases">
        <title>Genomic Encyclopedia of Archaeal and Bacterial Type Strains, Phase II (KMG-II): from individual species to whole genera.</title>
        <authorList>
            <person name="Goeker M."/>
        </authorList>
    </citation>
    <scope>NUCLEOTIDE SEQUENCE [LARGE SCALE GENOMIC DNA]</scope>
    <source>
        <strain evidence="4 5">DSM 23288</strain>
    </source>
</reference>
<dbReference type="InterPro" id="IPR011112">
    <property type="entry name" value="Rho-like_N"/>
</dbReference>
<feature type="compositionally biased region" description="Gly residues" evidence="2">
    <location>
        <begin position="43"/>
        <end position="56"/>
    </location>
</feature>
<dbReference type="InterPro" id="IPR011129">
    <property type="entry name" value="CSD"/>
</dbReference>
<organism evidence="4 5">
    <name type="scientific">Conexibacter arvalis</name>
    <dbReference type="NCBI Taxonomy" id="912552"/>
    <lineage>
        <taxon>Bacteria</taxon>
        <taxon>Bacillati</taxon>
        <taxon>Actinomycetota</taxon>
        <taxon>Thermoleophilia</taxon>
        <taxon>Solirubrobacterales</taxon>
        <taxon>Conexibacteraceae</taxon>
        <taxon>Conexibacter</taxon>
    </lineage>
</organism>
<comment type="caution">
    <text evidence="4">The sequence shown here is derived from an EMBL/GenBank/DDBJ whole genome shotgun (WGS) entry which is preliminary data.</text>
</comment>
<dbReference type="InterPro" id="IPR011113">
    <property type="entry name" value="Rho_RNA-bd"/>
</dbReference>
<keyword evidence="1" id="KW-0694">RNA-binding</keyword>
<gene>
    <name evidence="4" type="ORF">BDZ31_004347</name>
</gene>
<evidence type="ECO:0000313" key="5">
    <source>
        <dbReference type="Proteomes" id="UP000585272"/>
    </source>
</evidence>